<organism evidence="2">
    <name type="scientific">Mytilinidion resinicola</name>
    <dbReference type="NCBI Taxonomy" id="574789"/>
    <lineage>
        <taxon>Eukaryota</taxon>
        <taxon>Fungi</taxon>
        <taxon>Dikarya</taxon>
        <taxon>Ascomycota</taxon>
        <taxon>Pezizomycotina</taxon>
        <taxon>Dothideomycetes</taxon>
        <taxon>Pleosporomycetidae</taxon>
        <taxon>Mytilinidiales</taxon>
        <taxon>Mytilinidiaceae</taxon>
        <taxon>Mytilinidion</taxon>
    </lineage>
</organism>
<dbReference type="EMBL" id="MU003710">
    <property type="protein sequence ID" value="KAF2805116.1"/>
    <property type="molecule type" value="Genomic_DNA"/>
</dbReference>
<protein>
    <submittedName>
        <fullName evidence="2 4">Uncharacterized protein</fullName>
    </submittedName>
</protein>
<proteinExistence type="predicted"/>
<keyword evidence="3" id="KW-1185">Reference proteome</keyword>
<evidence type="ECO:0000313" key="4">
    <source>
        <dbReference type="RefSeq" id="XP_033572080.1"/>
    </source>
</evidence>
<dbReference type="GeneID" id="54469294"/>
<gene>
    <name evidence="2 4" type="ORF">BDZ99DRAFT_574730</name>
</gene>
<evidence type="ECO:0000313" key="3">
    <source>
        <dbReference type="Proteomes" id="UP000504636"/>
    </source>
</evidence>
<evidence type="ECO:0000256" key="1">
    <source>
        <dbReference type="SAM" id="MobiDB-lite"/>
    </source>
</evidence>
<feature type="region of interest" description="Disordered" evidence="1">
    <location>
        <begin position="253"/>
        <end position="295"/>
    </location>
</feature>
<feature type="compositionally biased region" description="Low complexity" evidence="1">
    <location>
        <begin position="48"/>
        <end position="59"/>
    </location>
</feature>
<dbReference type="RefSeq" id="XP_033572080.1">
    <property type="nucleotide sequence ID" value="XM_033728401.1"/>
</dbReference>
<dbReference type="OrthoDB" id="5245206at2759"/>
<evidence type="ECO:0000313" key="2">
    <source>
        <dbReference type="EMBL" id="KAF2805116.1"/>
    </source>
</evidence>
<sequence length="553" mass="59402">MGKAPTLQAFSWPWVTKKPVSTAPSVHGILKAGDSHHLLSQLSEGRPSSEAFSSLTSLSKPTNGSRRRRKSRKFESEDLSAERRQSFAGKGSRSGDRSDVLLVDGQPCIPISPEELVALSFVLGVPLTVASHDEKATPSIQGSGAFGMSLRSETSSNNVHQIRLRYNTPPAIQQPAPGGSYSILFAKHIACGSIPFASDQDTTHALFIDPEALPILKKGHSAIGLTNPVSTYQTNYLSRLPFVTTTTFHTLSLRPTPSPRPFPQRSNSVLTTATTPASPRRSWSTRRRRYRTDESVSAPTHRVSWGGFSHRSPTSISTLNTTPPPTFPHLLASLPLTAGLPPLASVPLIHAARFTASAGLPLGNLLPLLENLIHKIQVHAPSAQLGPYLRVENTVKWLRTAGYVGYTPRVEDTDIATGAARSSRYVAALSALVRMLGEGEREAVEVACRAEMEGAYAEAVAKERSSGIDENRSRKGGRDTLGAQLADVLKKPLPLGVGDVARVARLVTAAWTWQVGWVVWGEEEAGEARKGKAEGGVYEAVGLEGFGEGMVLA</sequence>
<feature type="compositionally biased region" description="Polar residues" evidence="1">
    <location>
        <begin position="264"/>
        <end position="273"/>
    </location>
</feature>
<name>A0A6A6Y8F2_9PEZI</name>
<accession>A0A6A6Y8F2</accession>
<reference evidence="2 4" key="1">
    <citation type="journal article" date="2020" name="Stud. Mycol.">
        <title>101 Dothideomycetes genomes: a test case for predicting lifestyles and emergence of pathogens.</title>
        <authorList>
            <person name="Haridas S."/>
            <person name="Albert R."/>
            <person name="Binder M."/>
            <person name="Bloem J."/>
            <person name="Labutti K."/>
            <person name="Salamov A."/>
            <person name="Andreopoulos B."/>
            <person name="Baker S."/>
            <person name="Barry K."/>
            <person name="Bills G."/>
            <person name="Bluhm B."/>
            <person name="Cannon C."/>
            <person name="Castanera R."/>
            <person name="Culley D."/>
            <person name="Daum C."/>
            <person name="Ezra D."/>
            <person name="Gonzalez J."/>
            <person name="Henrissat B."/>
            <person name="Kuo A."/>
            <person name="Liang C."/>
            <person name="Lipzen A."/>
            <person name="Lutzoni F."/>
            <person name="Magnuson J."/>
            <person name="Mondo S."/>
            <person name="Nolan M."/>
            <person name="Ohm R."/>
            <person name="Pangilinan J."/>
            <person name="Park H.-J."/>
            <person name="Ramirez L."/>
            <person name="Alfaro M."/>
            <person name="Sun H."/>
            <person name="Tritt A."/>
            <person name="Yoshinaga Y."/>
            <person name="Zwiers L.-H."/>
            <person name="Turgeon B."/>
            <person name="Goodwin S."/>
            <person name="Spatafora J."/>
            <person name="Crous P."/>
            <person name="Grigoriev I."/>
        </authorList>
    </citation>
    <scope>NUCLEOTIDE SEQUENCE</scope>
    <source>
        <strain evidence="2 4">CBS 304.34</strain>
    </source>
</reference>
<dbReference type="Proteomes" id="UP000504636">
    <property type="component" value="Unplaced"/>
</dbReference>
<reference evidence="4" key="2">
    <citation type="submission" date="2020-04" db="EMBL/GenBank/DDBJ databases">
        <authorList>
            <consortium name="NCBI Genome Project"/>
        </authorList>
    </citation>
    <scope>NUCLEOTIDE SEQUENCE</scope>
    <source>
        <strain evidence="4">CBS 304.34</strain>
    </source>
</reference>
<feature type="compositionally biased region" description="Basic and acidic residues" evidence="1">
    <location>
        <begin position="73"/>
        <end position="85"/>
    </location>
</feature>
<dbReference type="AlphaFoldDB" id="A0A6A6Y8F2"/>
<reference evidence="4" key="3">
    <citation type="submission" date="2025-04" db="UniProtKB">
        <authorList>
            <consortium name="RefSeq"/>
        </authorList>
    </citation>
    <scope>IDENTIFICATION</scope>
    <source>
        <strain evidence="4">CBS 304.34</strain>
    </source>
</reference>
<feature type="region of interest" description="Disordered" evidence="1">
    <location>
        <begin position="42"/>
        <end position="99"/>
    </location>
</feature>